<dbReference type="Gene3D" id="3.30.70.270">
    <property type="match status" value="1"/>
</dbReference>
<keyword evidence="4" id="KW-1185">Reference proteome</keyword>
<dbReference type="PANTHER" id="PTHR46663">
    <property type="entry name" value="DIGUANYLATE CYCLASE DGCT-RELATED"/>
    <property type="match status" value="1"/>
</dbReference>
<dbReference type="EMBL" id="FUYJ01000003">
    <property type="protein sequence ID" value="SKA99092.1"/>
    <property type="molecule type" value="Genomic_DNA"/>
</dbReference>
<dbReference type="NCBIfam" id="TIGR00229">
    <property type="entry name" value="sensory_box"/>
    <property type="match status" value="1"/>
</dbReference>
<proteinExistence type="predicted"/>
<dbReference type="InterPro" id="IPR043128">
    <property type="entry name" value="Rev_trsase/Diguanyl_cyclase"/>
</dbReference>
<dbReference type="RefSeq" id="WP_078817673.1">
    <property type="nucleotide sequence ID" value="NZ_FUYJ01000003.1"/>
</dbReference>
<organism evidence="3 4">
    <name type="scientific">Sporosarcina newyorkensis</name>
    <dbReference type="NCBI Taxonomy" id="759851"/>
    <lineage>
        <taxon>Bacteria</taxon>
        <taxon>Bacillati</taxon>
        <taxon>Bacillota</taxon>
        <taxon>Bacilli</taxon>
        <taxon>Bacillales</taxon>
        <taxon>Caryophanaceae</taxon>
        <taxon>Sporosarcina</taxon>
    </lineage>
</organism>
<feature type="domain" description="GGDEF" evidence="2">
    <location>
        <begin position="172"/>
        <end position="302"/>
    </location>
</feature>
<dbReference type="PANTHER" id="PTHR46663:SF2">
    <property type="entry name" value="GGDEF DOMAIN-CONTAINING PROTEIN"/>
    <property type="match status" value="1"/>
</dbReference>
<dbReference type="Pfam" id="PF00990">
    <property type="entry name" value="GGDEF"/>
    <property type="match status" value="1"/>
</dbReference>
<evidence type="ECO:0000313" key="4">
    <source>
        <dbReference type="Proteomes" id="UP000190042"/>
    </source>
</evidence>
<dbReference type="InterPro" id="IPR035965">
    <property type="entry name" value="PAS-like_dom_sf"/>
</dbReference>
<dbReference type="SUPFAM" id="SSF55073">
    <property type="entry name" value="Nucleotide cyclase"/>
    <property type="match status" value="1"/>
</dbReference>
<accession>A0A1T4YB77</accession>
<dbReference type="Proteomes" id="UP000190042">
    <property type="component" value="Unassembled WGS sequence"/>
</dbReference>
<dbReference type="Gene3D" id="3.30.450.20">
    <property type="entry name" value="PAS domain"/>
    <property type="match status" value="1"/>
</dbReference>
<name>A0A1T4YB77_9BACL</name>
<dbReference type="InterPro" id="IPR000014">
    <property type="entry name" value="PAS"/>
</dbReference>
<dbReference type="PROSITE" id="PS50112">
    <property type="entry name" value="PAS"/>
    <property type="match status" value="1"/>
</dbReference>
<dbReference type="SUPFAM" id="SSF55785">
    <property type="entry name" value="PYP-like sensor domain (PAS domain)"/>
    <property type="match status" value="1"/>
</dbReference>
<feature type="domain" description="PAS" evidence="1">
    <location>
        <begin position="13"/>
        <end position="58"/>
    </location>
</feature>
<dbReference type="CDD" id="cd00130">
    <property type="entry name" value="PAS"/>
    <property type="match status" value="1"/>
</dbReference>
<dbReference type="InterPro" id="IPR052163">
    <property type="entry name" value="DGC-Regulatory_Protein"/>
</dbReference>
<dbReference type="AlphaFoldDB" id="A0A1T4YB77"/>
<sequence length="302" mass="34466">MPSPFPIKNSQVSNKKFINMIKERLNSSFILAMADSEGTILELNENFQNIFGYEPSELHLSDFQVLESDLPTKAAWNELLDRASHEGQWNGLLILQAKSEEFLWLQATVIPFTEGADTITGILIIFNDITSRDERDTWRQIACRHDLTNLPNRRSFYLTIASYLQKADQLKTKLAILYVDLDQFKHINDTYGHMTGDEVLKGLAHRFKELSFMQDRIFHFSGDEFIILLDYLDDCTDQIEAVQAVCDEPFQTKKGNIQVHLSIGASVYPAHSSDISMLLEYADSAMFLAKQQSGSSFKLYTS</sequence>
<dbReference type="InterPro" id="IPR029787">
    <property type="entry name" value="Nucleotide_cyclase"/>
</dbReference>
<dbReference type="NCBIfam" id="TIGR00254">
    <property type="entry name" value="GGDEF"/>
    <property type="match status" value="1"/>
</dbReference>
<dbReference type="PROSITE" id="PS50887">
    <property type="entry name" value="GGDEF"/>
    <property type="match status" value="1"/>
</dbReference>
<evidence type="ECO:0000313" key="3">
    <source>
        <dbReference type="EMBL" id="SKA99092.1"/>
    </source>
</evidence>
<protein>
    <submittedName>
        <fullName evidence="3">PAS domain S-box-containing protein/diguanylate cyclase (GGDEF) domain-containing protein</fullName>
    </submittedName>
</protein>
<evidence type="ECO:0000259" key="1">
    <source>
        <dbReference type="PROSITE" id="PS50112"/>
    </source>
</evidence>
<dbReference type="InterPro" id="IPR000160">
    <property type="entry name" value="GGDEF_dom"/>
</dbReference>
<gene>
    <name evidence="3" type="ORF">SAMN04244570_2263</name>
</gene>
<dbReference type="Pfam" id="PF13426">
    <property type="entry name" value="PAS_9"/>
    <property type="match status" value="1"/>
</dbReference>
<reference evidence="4" key="1">
    <citation type="submission" date="2017-02" db="EMBL/GenBank/DDBJ databases">
        <authorList>
            <person name="Varghese N."/>
            <person name="Submissions S."/>
        </authorList>
    </citation>
    <scope>NUCLEOTIDE SEQUENCE [LARGE SCALE GENOMIC DNA]</scope>
    <source>
        <strain evidence="4">DSM 23966</strain>
    </source>
</reference>
<dbReference type="CDD" id="cd01949">
    <property type="entry name" value="GGDEF"/>
    <property type="match status" value="1"/>
</dbReference>
<dbReference type="SMART" id="SM00267">
    <property type="entry name" value="GGDEF"/>
    <property type="match status" value="1"/>
</dbReference>
<evidence type="ECO:0000259" key="2">
    <source>
        <dbReference type="PROSITE" id="PS50887"/>
    </source>
</evidence>